<keyword evidence="1" id="KW-1133">Transmembrane helix</keyword>
<feature type="transmembrane region" description="Helical" evidence="1">
    <location>
        <begin position="6"/>
        <end position="26"/>
    </location>
</feature>
<protein>
    <submittedName>
        <fullName evidence="2">ORF86a</fullName>
    </submittedName>
</protein>
<evidence type="ECO:0000256" key="1">
    <source>
        <dbReference type="SAM" id="Phobius"/>
    </source>
</evidence>
<keyword evidence="2" id="KW-0934">Plastid</keyword>
<name>A4QM65_PINKO</name>
<dbReference type="EMBL" id="AY228468">
    <property type="protein sequence ID" value="ABP35403.1"/>
    <property type="molecule type" value="Genomic_DNA"/>
</dbReference>
<dbReference type="GeneID" id="1450768"/>
<keyword evidence="1" id="KW-0812">Transmembrane</keyword>
<dbReference type="RefSeq" id="YP_001152156.1">
    <property type="nucleotide sequence ID" value="NC_004677.2"/>
</dbReference>
<sequence length="86" mass="9353">MGFYSSIQGISAFIGASILVLIFIFGSVHTWRKGTLECSLVSEWGRGVQNGIKPMMNPMELPLLDQTILNPGISTTPLVLDELTSL</sequence>
<geneLocation type="chloroplast" evidence="2"/>
<reference evidence="2" key="1">
    <citation type="submission" date="2007-04" db="EMBL/GenBank/DDBJ databases">
        <authorList>
            <person name="Noh E.W."/>
            <person name="Lee J.S."/>
            <person name="Choi Y.I."/>
            <person name="Han M.S."/>
            <person name="Yi Y.S."/>
            <person name="Han S.U."/>
        </authorList>
    </citation>
    <scope>NUCLEOTIDE SEQUENCE</scope>
</reference>
<accession>A4QM65</accession>
<keyword evidence="1" id="KW-0472">Membrane</keyword>
<evidence type="ECO:0000313" key="2">
    <source>
        <dbReference type="EMBL" id="ABP35403.1"/>
    </source>
</evidence>
<proteinExistence type="predicted"/>
<dbReference type="AlphaFoldDB" id="A4QM65"/>
<keyword evidence="2" id="KW-0150">Chloroplast</keyword>
<organism evidence="2">
    <name type="scientific">Pinus koraiensis</name>
    <name type="common">Korean pine</name>
    <dbReference type="NCBI Taxonomy" id="88728"/>
    <lineage>
        <taxon>Eukaryota</taxon>
        <taxon>Viridiplantae</taxon>
        <taxon>Streptophyta</taxon>
        <taxon>Embryophyta</taxon>
        <taxon>Tracheophyta</taxon>
        <taxon>Spermatophyta</taxon>
        <taxon>Pinopsida</taxon>
        <taxon>Pinidae</taxon>
        <taxon>Conifers I</taxon>
        <taxon>Pinales</taxon>
        <taxon>Pinaceae</taxon>
        <taxon>Pinus</taxon>
        <taxon>Pinus subgen. Strobus</taxon>
    </lineage>
</organism>